<dbReference type="RefSeq" id="WP_150030669.1">
    <property type="nucleotide sequence ID" value="NZ_VWSH01000001.1"/>
</dbReference>
<comment type="caution">
    <text evidence="1">The sequence shown here is derived from an EMBL/GenBank/DDBJ whole genome shotgun (WGS) entry which is preliminary data.</text>
</comment>
<reference evidence="1 2" key="1">
    <citation type="submission" date="2019-09" db="EMBL/GenBank/DDBJ databases">
        <title>Genome sequence and assembly of Taibaiella sp.</title>
        <authorList>
            <person name="Chhetri G."/>
        </authorList>
    </citation>
    <scope>NUCLEOTIDE SEQUENCE [LARGE SCALE GENOMIC DNA]</scope>
    <source>
        <strain evidence="1 2">KVB11</strain>
    </source>
</reference>
<protein>
    <submittedName>
        <fullName evidence="1">Uncharacterized protein</fullName>
    </submittedName>
</protein>
<gene>
    <name evidence="1" type="ORF">F0919_00030</name>
</gene>
<evidence type="ECO:0000313" key="2">
    <source>
        <dbReference type="Proteomes" id="UP000323632"/>
    </source>
</evidence>
<dbReference type="Proteomes" id="UP000323632">
    <property type="component" value="Unassembled WGS sequence"/>
</dbReference>
<proteinExistence type="predicted"/>
<evidence type="ECO:0000313" key="1">
    <source>
        <dbReference type="EMBL" id="KAA5536096.1"/>
    </source>
</evidence>
<dbReference type="EMBL" id="VWSH01000001">
    <property type="protein sequence ID" value="KAA5536096.1"/>
    <property type="molecule type" value="Genomic_DNA"/>
</dbReference>
<dbReference type="AlphaFoldDB" id="A0A5M6CM60"/>
<keyword evidence="2" id="KW-1185">Reference proteome</keyword>
<name>A0A5M6CM60_9BACT</name>
<accession>A0A5M6CM60</accession>
<organism evidence="1 2">
    <name type="scientific">Taibaiella lutea</name>
    <dbReference type="NCBI Taxonomy" id="2608001"/>
    <lineage>
        <taxon>Bacteria</taxon>
        <taxon>Pseudomonadati</taxon>
        <taxon>Bacteroidota</taxon>
        <taxon>Chitinophagia</taxon>
        <taxon>Chitinophagales</taxon>
        <taxon>Chitinophagaceae</taxon>
        <taxon>Taibaiella</taxon>
    </lineage>
</organism>
<dbReference type="PROSITE" id="PS51257">
    <property type="entry name" value="PROKAR_LIPOPROTEIN"/>
    <property type="match status" value="1"/>
</dbReference>
<sequence length="177" mass="18567">MRKILQLGLVCAGIGIIAAASSCSKPYNSGPYPGQDTTKNSFRGTFTATIDGEAFSAENKWASDKKDDNGIRTVTISGVMDSKAKDPSTNQSISLSIYDYKGPGFYPIQFGTAGSYIMLNKGTATSYLAKTGDTLALIQITNDAGTLDGTFNFVVAPGGIGESDNHNINNGAFSVPK</sequence>